<dbReference type="GO" id="GO:0000160">
    <property type="term" value="P:phosphorelay signal transduction system"/>
    <property type="evidence" value="ECO:0007669"/>
    <property type="project" value="InterPro"/>
</dbReference>
<evidence type="ECO:0000256" key="1">
    <source>
        <dbReference type="PROSITE-ProRule" id="PRU00169"/>
    </source>
</evidence>
<proteinExistence type="predicted"/>
<dbReference type="KEGG" id="ptaw:DW352_17465"/>
<name>A0A345ZZ10_9HYPH</name>
<dbReference type="AlphaFoldDB" id="A0A345ZZ10"/>
<feature type="domain" description="Response regulatory" evidence="2">
    <location>
        <begin position="35"/>
        <end position="146"/>
    </location>
</feature>
<dbReference type="PROSITE" id="PS50110">
    <property type="entry name" value="RESPONSE_REGULATORY"/>
    <property type="match status" value="1"/>
</dbReference>
<evidence type="ECO:0000313" key="4">
    <source>
        <dbReference type="Proteomes" id="UP000254889"/>
    </source>
</evidence>
<dbReference type="InterPro" id="IPR001789">
    <property type="entry name" value="Sig_transdc_resp-reg_receiver"/>
</dbReference>
<organism evidence="3 4">
    <name type="scientific">Pseudolabrys taiwanensis</name>
    <dbReference type="NCBI Taxonomy" id="331696"/>
    <lineage>
        <taxon>Bacteria</taxon>
        <taxon>Pseudomonadati</taxon>
        <taxon>Pseudomonadota</taxon>
        <taxon>Alphaproteobacteria</taxon>
        <taxon>Hyphomicrobiales</taxon>
        <taxon>Xanthobacteraceae</taxon>
        <taxon>Pseudolabrys</taxon>
    </lineage>
</organism>
<feature type="modified residue" description="4-aspartylphosphate" evidence="1">
    <location>
        <position position="85"/>
    </location>
</feature>
<keyword evidence="1" id="KW-0597">Phosphoprotein</keyword>
<gene>
    <name evidence="3" type="ORF">DW352_17465</name>
</gene>
<dbReference type="EMBL" id="CP031417">
    <property type="protein sequence ID" value="AXK82157.1"/>
    <property type="molecule type" value="Genomic_DNA"/>
</dbReference>
<evidence type="ECO:0000313" key="3">
    <source>
        <dbReference type="EMBL" id="AXK82157.1"/>
    </source>
</evidence>
<sequence>MQDLSDVRPPCLLADIRRKIGQVDQPRKTSLQGLRILVAEDESLIAFDLETTLDHFGCEVVGPVGRIEDVVRLARAGNLDGALLDVNLRGSQIFSVLPELLDLGLKVVLTSGYDDATLYPDAYRALPRLSKPFDERRLRQACEKHFLA</sequence>
<evidence type="ECO:0000259" key="2">
    <source>
        <dbReference type="PROSITE" id="PS50110"/>
    </source>
</evidence>
<reference evidence="3 4" key="1">
    <citation type="submission" date="2018-07" db="EMBL/GenBank/DDBJ databases">
        <authorList>
            <person name="Quirk P.G."/>
            <person name="Krulwich T.A."/>
        </authorList>
    </citation>
    <scope>NUCLEOTIDE SEQUENCE [LARGE SCALE GENOMIC DNA]</scope>
    <source>
        <strain evidence="3 4">CC-BB4</strain>
    </source>
</reference>
<dbReference type="SMART" id="SM00448">
    <property type="entry name" value="REC"/>
    <property type="match status" value="1"/>
</dbReference>
<dbReference type="InterPro" id="IPR011006">
    <property type="entry name" value="CheY-like_superfamily"/>
</dbReference>
<dbReference type="Gene3D" id="3.40.50.2300">
    <property type="match status" value="1"/>
</dbReference>
<dbReference type="OrthoDB" id="582170at2"/>
<dbReference type="SUPFAM" id="SSF52172">
    <property type="entry name" value="CheY-like"/>
    <property type="match status" value="1"/>
</dbReference>
<dbReference type="Proteomes" id="UP000254889">
    <property type="component" value="Chromosome"/>
</dbReference>
<protein>
    <submittedName>
        <fullName evidence="3">Response regulator</fullName>
    </submittedName>
</protein>
<keyword evidence="4" id="KW-1185">Reference proteome</keyword>
<accession>A0A345ZZ10</accession>
<dbReference type="Pfam" id="PF00072">
    <property type="entry name" value="Response_reg"/>
    <property type="match status" value="1"/>
</dbReference>